<feature type="transmembrane region" description="Helical" evidence="2">
    <location>
        <begin position="156"/>
        <end position="183"/>
    </location>
</feature>
<keyword evidence="2" id="KW-0812">Transmembrane</keyword>
<protein>
    <recommendedName>
        <fullName evidence="3">SigF-like NTF2-like domain-containing protein</fullName>
    </recommendedName>
</protein>
<dbReference type="EMBL" id="JABXXO010000014">
    <property type="protein sequence ID" value="KAF7760791.1"/>
    <property type="molecule type" value="Genomic_DNA"/>
</dbReference>
<feature type="region of interest" description="Disordered" evidence="1">
    <location>
        <begin position="1"/>
        <end position="22"/>
    </location>
</feature>
<dbReference type="InterPro" id="IPR057514">
    <property type="entry name" value="NTF2_SigF"/>
</dbReference>
<accession>A0A8H7C2I2</accession>
<sequence>MITGGPTSSNPGPKSPSHVLSNMEDPAKEIRGVVLQITTASSPDQQKKAIEAYMTPDVGFRHPICAVESAPESRKTVLGIYQWYRILSPYTVLRVDNVVWDKENNTVLLDIVQWFKLFFLPIQAAPARLLTRLTLRKEGDLYFIATQEDFYHPEDFFALLLPPLTPLIQLFLLITGFISSLYAKFSHFLGYWRPSDMDSEKLSPDGPEDDLYTNTGRR</sequence>
<organism evidence="4 5">
    <name type="scientific">Agaricus bisporus var. burnettii</name>
    <dbReference type="NCBI Taxonomy" id="192524"/>
    <lineage>
        <taxon>Eukaryota</taxon>
        <taxon>Fungi</taxon>
        <taxon>Dikarya</taxon>
        <taxon>Basidiomycota</taxon>
        <taxon>Agaricomycotina</taxon>
        <taxon>Agaricomycetes</taxon>
        <taxon>Agaricomycetidae</taxon>
        <taxon>Agaricales</taxon>
        <taxon>Agaricineae</taxon>
        <taxon>Agaricaceae</taxon>
        <taxon>Agaricus</taxon>
    </lineage>
</organism>
<comment type="caution">
    <text evidence="4">The sequence shown here is derived from an EMBL/GenBank/DDBJ whole genome shotgun (WGS) entry which is preliminary data.</text>
</comment>
<dbReference type="AlphaFoldDB" id="A0A8H7C2I2"/>
<dbReference type="PANTHER" id="PTHR35393">
    <property type="entry name" value="CHROMOSOME 1, WHOLE GENOME SHOTGUN SEQUENCE"/>
    <property type="match status" value="1"/>
</dbReference>
<reference evidence="4 5" key="1">
    <citation type="journal article" name="Sci. Rep.">
        <title>Telomere-to-telomere assembled and centromere annotated genomes of the two main subspecies of the button mushroom Agaricus bisporus reveal especially polymorphic chromosome ends.</title>
        <authorList>
            <person name="Sonnenberg A.S.M."/>
            <person name="Sedaghat-Telgerd N."/>
            <person name="Lavrijssen B."/>
            <person name="Ohm R.A."/>
            <person name="Hendrickx P.M."/>
            <person name="Scholtmeijer K."/>
            <person name="Baars J.J.P."/>
            <person name="van Peer A."/>
        </authorList>
    </citation>
    <scope>NUCLEOTIDE SEQUENCE [LARGE SCALE GENOMIC DNA]</scope>
    <source>
        <strain evidence="4 5">H119_p4</strain>
    </source>
</reference>
<dbReference type="Proteomes" id="UP000629468">
    <property type="component" value="Unassembled WGS sequence"/>
</dbReference>
<feature type="region of interest" description="Disordered" evidence="1">
    <location>
        <begin position="198"/>
        <end position="218"/>
    </location>
</feature>
<keyword evidence="2" id="KW-0472">Membrane</keyword>
<evidence type="ECO:0000256" key="1">
    <source>
        <dbReference type="SAM" id="MobiDB-lite"/>
    </source>
</evidence>
<proteinExistence type="predicted"/>
<feature type="domain" description="SigF-like NTF2-like" evidence="3">
    <location>
        <begin position="23"/>
        <end position="191"/>
    </location>
</feature>
<feature type="compositionally biased region" description="Polar residues" evidence="1">
    <location>
        <begin position="1"/>
        <end position="12"/>
    </location>
</feature>
<name>A0A8H7C2I2_AGABI</name>
<dbReference type="PANTHER" id="PTHR35393:SF1">
    <property type="entry name" value="SNOAL-LIKE DOMAIN-CONTAINING PROTEIN"/>
    <property type="match status" value="1"/>
</dbReference>
<gene>
    <name evidence="4" type="ORF">Agabi119p4_10200</name>
</gene>
<evidence type="ECO:0000313" key="5">
    <source>
        <dbReference type="Proteomes" id="UP000629468"/>
    </source>
</evidence>
<evidence type="ECO:0000313" key="4">
    <source>
        <dbReference type="EMBL" id="KAF7760791.1"/>
    </source>
</evidence>
<dbReference type="Pfam" id="PF24840">
    <property type="entry name" value="NTF2_SigF"/>
    <property type="match status" value="1"/>
</dbReference>
<keyword evidence="2" id="KW-1133">Transmembrane helix</keyword>
<evidence type="ECO:0000259" key="3">
    <source>
        <dbReference type="Pfam" id="PF24840"/>
    </source>
</evidence>
<evidence type="ECO:0000256" key="2">
    <source>
        <dbReference type="SAM" id="Phobius"/>
    </source>
</evidence>